<comment type="function">
    <text evidence="10">Catalyzes the transfer of pyrophosphate from adenosine triphosphate (ATP) to 6-hydroxymethyl-7,8-dihydropterin, an enzymatic step in folate biosynthesis pathway.</text>
</comment>
<evidence type="ECO:0000256" key="10">
    <source>
        <dbReference type="ARBA" id="ARBA00029409"/>
    </source>
</evidence>
<comment type="pathway">
    <text evidence="1">Cofactor biosynthesis; tetrahydrofolate biosynthesis; 2-amino-4-hydroxy-6-hydroxymethyl-7,8-dihydropteridine diphosphate from 7,8-dihydroneopterin triphosphate: step 4/4.</text>
</comment>
<evidence type="ECO:0000256" key="9">
    <source>
        <dbReference type="ARBA" id="ARBA00022909"/>
    </source>
</evidence>
<dbReference type="Pfam" id="PF01288">
    <property type="entry name" value="HPPK"/>
    <property type="match status" value="1"/>
</dbReference>
<sequence>MVKTSIRHIYALALGSNRPLSARLTPERLLQEAVGRIAELGTVLAVAPIMKTPPLGPSRRIFANGAVLVESHLPPEAMLLHLQAVERGLGRQRFMRWGARRLDIDIILWSGGRWDSRSLHIPHPTFRDRDFVLTPLCAVAPEWRDPVSGLSMRHLRFRLRKAISGG</sequence>
<organism evidence="14 15">
    <name type="scientific">Sphingobium chlorophenolicum</name>
    <dbReference type="NCBI Taxonomy" id="46429"/>
    <lineage>
        <taxon>Bacteria</taxon>
        <taxon>Pseudomonadati</taxon>
        <taxon>Pseudomonadota</taxon>
        <taxon>Alphaproteobacteria</taxon>
        <taxon>Sphingomonadales</taxon>
        <taxon>Sphingomonadaceae</taxon>
        <taxon>Sphingobium</taxon>
    </lineage>
</organism>
<evidence type="ECO:0000256" key="7">
    <source>
        <dbReference type="ARBA" id="ARBA00022777"/>
    </source>
</evidence>
<dbReference type="GO" id="GO:0005524">
    <property type="term" value="F:ATP binding"/>
    <property type="evidence" value="ECO:0007669"/>
    <property type="project" value="UniProtKB-KW"/>
</dbReference>
<comment type="caution">
    <text evidence="14">The sequence shown here is derived from an EMBL/GenBank/DDBJ whole genome shotgun (WGS) entry which is preliminary data.</text>
</comment>
<dbReference type="NCBIfam" id="TIGR01498">
    <property type="entry name" value="folK"/>
    <property type="match status" value="1"/>
</dbReference>
<dbReference type="eggNOG" id="COG0801">
    <property type="taxonomic scope" value="Bacteria"/>
</dbReference>
<reference evidence="14 15" key="1">
    <citation type="submission" date="2014-02" db="EMBL/GenBank/DDBJ databases">
        <title>Whole genome sequence of Sphingobium chlorophenolicum NBRC 16172.</title>
        <authorList>
            <person name="Gan H.M."/>
            <person name="Gan H.Y."/>
            <person name="Chew T.H."/>
            <person name="Savka M.A."/>
        </authorList>
    </citation>
    <scope>NUCLEOTIDE SEQUENCE [LARGE SCALE GENOMIC DNA]</scope>
    <source>
        <strain evidence="14 15">NBRC 16172</strain>
    </source>
</reference>
<dbReference type="AlphaFoldDB" id="A0A081RIE2"/>
<evidence type="ECO:0000256" key="6">
    <source>
        <dbReference type="ARBA" id="ARBA00022741"/>
    </source>
</evidence>
<dbReference type="CDD" id="cd00483">
    <property type="entry name" value="HPPK"/>
    <property type="match status" value="1"/>
</dbReference>
<evidence type="ECO:0000256" key="2">
    <source>
        <dbReference type="ARBA" id="ARBA00005810"/>
    </source>
</evidence>
<dbReference type="GO" id="GO:0016301">
    <property type="term" value="F:kinase activity"/>
    <property type="evidence" value="ECO:0007669"/>
    <property type="project" value="UniProtKB-KW"/>
</dbReference>
<dbReference type="PANTHER" id="PTHR43071:SF1">
    <property type="entry name" value="2-AMINO-4-HYDROXY-6-HYDROXYMETHYLDIHYDROPTERIDINE PYROPHOSPHOKINASE"/>
    <property type="match status" value="1"/>
</dbReference>
<keyword evidence="8" id="KW-0067">ATP-binding</keyword>
<dbReference type="UniPathway" id="UPA00077">
    <property type="reaction ID" value="UER00155"/>
</dbReference>
<dbReference type="InterPro" id="IPR000550">
    <property type="entry name" value="Hppk"/>
</dbReference>
<evidence type="ECO:0000256" key="11">
    <source>
        <dbReference type="ARBA" id="ARBA00029766"/>
    </source>
</evidence>
<evidence type="ECO:0000259" key="13">
    <source>
        <dbReference type="PROSITE" id="PS00794"/>
    </source>
</evidence>
<dbReference type="PATRIC" id="fig|46429.4.peg.849"/>
<proteinExistence type="inferred from homology"/>
<evidence type="ECO:0000313" key="15">
    <source>
        <dbReference type="Proteomes" id="UP000028411"/>
    </source>
</evidence>
<dbReference type="Proteomes" id="UP000028411">
    <property type="component" value="Unassembled WGS sequence"/>
</dbReference>
<dbReference type="OrthoDB" id="9808041at2"/>
<evidence type="ECO:0000313" key="14">
    <source>
        <dbReference type="EMBL" id="KEQ54965.1"/>
    </source>
</evidence>
<comment type="similarity">
    <text evidence="2">Belongs to the HPPK family.</text>
</comment>
<dbReference type="EMBL" id="JFHR01000006">
    <property type="protein sequence ID" value="KEQ54965.1"/>
    <property type="molecule type" value="Genomic_DNA"/>
</dbReference>
<protein>
    <recommendedName>
        <fullName evidence="4">2-amino-4-hydroxy-6-hydroxymethyldihydropteridine pyrophosphokinase</fullName>
        <ecNumber evidence="3">2.7.6.3</ecNumber>
    </recommendedName>
    <alternativeName>
        <fullName evidence="11">6-hydroxymethyl-7,8-dihydropterin pyrophosphokinase</fullName>
    </alternativeName>
    <alternativeName>
        <fullName evidence="12">7,8-dihydro-6-hydroxymethylpterin-pyrophosphokinase</fullName>
    </alternativeName>
</protein>
<dbReference type="GO" id="GO:0003848">
    <property type="term" value="F:2-amino-4-hydroxy-6-hydroxymethyldihydropteridine diphosphokinase activity"/>
    <property type="evidence" value="ECO:0007669"/>
    <property type="project" value="UniProtKB-EC"/>
</dbReference>
<dbReference type="SUPFAM" id="SSF55083">
    <property type="entry name" value="6-hydroxymethyl-7,8-dihydropterin pyrophosphokinase, HPPK"/>
    <property type="match status" value="1"/>
</dbReference>
<keyword evidence="6" id="KW-0547">Nucleotide-binding</keyword>
<dbReference type="PANTHER" id="PTHR43071">
    <property type="entry name" value="2-AMINO-4-HYDROXY-6-HYDROXYMETHYLDIHYDROPTERIDINE PYROPHOSPHOKINASE"/>
    <property type="match status" value="1"/>
</dbReference>
<dbReference type="GO" id="GO:0046656">
    <property type="term" value="P:folic acid biosynthetic process"/>
    <property type="evidence" value="ECO:0007669"/>
    <property type="project" value="UniProtKB-KW"/>
</dbReference>
<keyword evidence="9" id="KW-0289">Folate biosynthesis</keyword>
<dbReference type="EC" id="2.7.6.3" evidence="3"/>
<dbReference type="GO" id="GO:0046654">
    <property type="term" value="P:tetrahydrofolate biosynthetic process"/>
    <property type="evidence" value="ECO:0007669"/>
    <property type="project" value="UniProtKB-UniPathway"/>
</dbReference>
<evidence type="ECO:0000256" key="4">
    <source>
        <dbReference type="ARBA" id="ARBA00016218"/>
    </source>
</evidence>
<dbReference type="Gene3D" id="3.30.70.560">
    <property type="entry name" value="7,8-Dihydro-6-hydroxymethylpterin-pyrophosphokinase HPPK"/>
    <property type="match status" value="1"/>
</dbReference>
<dbReference type="RefSeq" id="WP_037447894.1">
    <property type="nucleotide sequence ID" value="NZ_JFHR01000006.1"/>
</dbReference>
<keyword evidence="5" id="KW-0808">Transferase</keyword>
<name>A0A081RIE2_SPHCR</name>
<dbReference type="InterPro" id="IPR035907">
    <property type="entry name" value="Hppk_sf"/>
</dbReference>
<evidence type="ECO:0000256" key="12">
    <source>
        <dbReference type="ARBA" id="ARBA00033413"/>
    </source>
</evidence>
<gene>
    <name evidence="14" type="ORF">BV95_00882</name>
</gene>
<evidence type="ECO:0000256" key="1">
    <source>
        <dbReference type="ARBA" id="ARBA00005051"/>
    </source>
</evidence>
<accession>A0A081RIE2</accession>
<feature type="domain" description="7,8-dihydro-6-hydroxymethylpterin-pyrophosphokinase" evidence="13">
    <location>
        <begin position="96"/>
        <end position="107"/>
    </location>
</feature>
<evidence type="ECO:0000256" key="3">
    <source>
        <dbReference type="ARBA" id="ARBA00013253"/>
    </source>
</evidence>
<evidence type="ECO:0000256" key="5">
    <source>
        <dbReference type="ARBA" id="ARBA00022679"/>
    </source>
</evidence>
<dbReference type="PROSITE" id="PS00794">
    <property type="entry name" value="HPPK"/>
    <property type="match status" value="1"/>
</dbReference>
<evidence type="ECO:0000256" key="8">
    <source>
        <dbReference type="ARBA" id="ARBA00022840"/>
    </source>
</evidence>
<keyword evidence="7 14" id="KW-0418">Kinase</keyword>